<dbReference type="AlphaFoldDB" id="A0A0R3N442"/>
<comment type="caution">
    <text evidence="2">The sequence shown here is derived from an EMBL/GenBank/DDBJ whole genome shotgun (WGS) entry which is preliminary data.</text>
</comment>
<name>A0A0R3N442_9BRAD</name>
<feature type="domain" description="DUF1330" evidence="1">
    <location>
        <begin position="2"/>
        <end position="96"/>
    </location>
</feature>
<dbReference type="OrthoDB" id="9806380at2"/>
<dbReference type="InterPro" id="IPR011008">
    <property type="entry name" value="Dimeric_a/b-barrel"/>
</dbReference>
<dbReference type="Proteomes" id="UP000052023">
    <property type="component" value="Unassembled WGS sequence"/>
</dbReference>
<evidence type="ECO:0000259" key="1">
    <source>
        <dbReference type="Pfam" id="PF07045"/>
    </source>
</evidence>
<dbReference type="PANTHER" id="PTHR41521">
    <property type="match status" value="1"/>
</dbReference>
<dbReference type="RefSeq" id="WP_057843595.1">
    <property type="nucleotide sequence ID" value="NZ_LLYA01000113.1"/>
</dbReference>
<dbReference type="PANTHER" id="PTHR41521:SF4">
    <property type="entry name" value="BLR0684 PROTEIN"/>
    <property type="match status" value="1"/>
</dbReference>
<dbReference type="Gene3D" id="3.30.70.100">
    <property type="match status" value="1"/>
</dbReference>
<organism evidence="2 3">
    <name type="scientific">Bradyrhizobium retamae</name>
    <dbReference type="NCBI Taxonomy" id="1300035"/>
    <lineage>
        <taxon>Bacteria</taxon>
        <taxon>Pseudomonadati</taxon>
        <taxon>Pseudomonadota</taxon>
        <taxon>Alphaproteobacteria</taxon>
        <taxon>Hyphomicrobiales</taxon>
        <taxon>Nitrobacteraceae</taxon>
        <taxon>Bradyrhizobium</taxon>
    </lineage>
</organism>
<gene>
    <name evidence="2" type="ORF">CQ13_22160</name>
</gene>
<dbReference type="Pfam" id="PF07045">
    <property type="entry name" value="DUF1330"/>
    <property type="match status" value="1"/>
</dbReference>
<proteinExistence type="predicted"/>
<dbReference type="SUPFAM" id="SSF54909">
    <property type="entry name" value="Dimeric alpha+beta barrel"/>
    <property type="match status" value="1"/>
</dbReference>
<evidence type="ECO:0000313" key="2">
    <source>
        <dbReference type="EMBL" id="KRR27177.1"/>
    </source>
</evidence>
<reference evidence="2 3" key="1">
    <citation type="submission" date="2014-03" db="EMBL/GenBank/DDBJ databases">
        <title>Bradyrhizobium valentinum sp. nov., isolated from effective nodules of Lupinus mariae-josephae, a lupine endemic of basic-lime soils in Eastern Spain.</title>
        <authorList>
            <person name="Duran D."/>
            <person name="Rey L."/>
            <person name="Navarro A."/>
            <person name="Busquets A."/>
            <person name="Imperial J."/>
            <person name="Ruiz-Argueso T."/>
        </authorList>
    </citation>
    <scope>NUCLEOTIDE SEQUENCE [LARGE SCALE GENOMIC DNA]</scope>
    <source>
        <strain evidence="2 3">Ro19</strain>
    </source>
</reference>
<evidence type="ECO:0000313" key="3">
    <source>
        <dbReference type="Proteomes" id="UP000052023"/>
    </source>
</evidence>
<protein>
    <recommendedName>
        <fullName evidence="1">DUF1330 domain-containing protein</fullName>
    </recommendedName>
</protein>
<sequence>MSAYVISEVDDVRDPAEFEVYRSLAAKAIAHYGGRYLIRGGAANLIEGGSPPKDVIVVEFPTMERLREWYASPEYAEALNVRHTAFARRLIFVEGVPSA</sequence>
<dbReference type="InterPro" id="IPR010753">
    <property type="entry name" value="DUF1330"/>
</dbReference>
<accession>A0A0R3N442</accession>
<dbReference type="EMBL" id="LLYA01000113">
    <property type="protein sequence ID" value="KRR27177.1"/>
    <property type="molecule type" value="Genomic_DNA"/>
</dbReference>
<keyword evidence="3" id="KW-1185">Reference proteome</keyword>